<proteinExistence type="predicted"/>
<gene>
    <name evidence="1" type="ORF">NCTC13028_01375</name>
    <name evidence="2" type="ORF">NCTC13028_01383</name>
</gene>
<evidence type="ECO:0000313" key="1">
    <source>
        <dbReference type="EMBL" id="SQB34463.1"/>
    </source>
</evidence>
<dbReference type="RefSeq" id="WP_096636461.1">
    <property type="nucleotide sequence ID" value="NZ_OAOH01000017.1"/>
</dbReference>
<name>A0A2X2W8Z4_CLOCO</name>
<dbReference type="Gene3D" id="1.10.10.60">
    <property type="entry name" value="Homeodomain-like"/>
    <property type="match status" value="1"/>
</dbReference>
<evidence type="ECO:0000313" key="2">
    <source>
        <dbReference type="EMBL" id="SQB34471.1"/>
    </source>
</evidence>
<sequence>MSTAAEVIKNLDTITQYNLISKNRYRQALKQLNLIHYGDDGFITVAVKDKYKKWTQHHYKKYELENNIFKLLGLDIDTYMSINSFYVPKRSGECVRHINSLYVDIDNHSSKKVNVNSILYFLEEDFFNKVIPIPSLIIETGRGLALYWVLEHLPKQGLPLWTLVQEKLYKKVKDIESYIENIEVDPTALDVSRVFRISGSRNTKSKTLAKIYSDNQTRYRLDEIIKGYFPELEIVKKEKKKKIKLTDDEKRVVYFHTIYSLHYSRLLDLVKLQQLRKGKCTGYREVMCFLYRYYNCLYVRDYDIALKNTLEFNSKFTEPLQYVEVVKATKKAEEAYEEWSKNEPVIKNGRVYKRGGYNYTSNKLIELLNVTKEEQKHLITIIGKDEKYRRNNIRRTPRNKEGLTPRQQEKAKKEKLIKELVNKGLNKSQVADELGVNRSTITRYYGYLF</sequence>
<accession>A0A2X2W8Z4</accession>
<evidence type="ECO:0000313" key="3">
    <source>
        <dbReference type="Proteomes" id="UP000250223"/>
    </source>
</evidence>
<dbReference type="Proteomes" id="UP000250223">
    <property type="component" value="Unassembled WGS sequence"/>
</dbReference>
<dbReference type="EMBL" id="UAWC01000010">
    <property type="protein sequence ID" value="SQB34463.1"/>
    <property type="molecule type" value="Genomic_DNA"/>
</dbReference>
<organism evidence="2 3">
    <name type="scientific">Clostridium cochlearium</name>
    <dbReference type="NCBI Taxonomy" id="1494"/>
    <lineage>
        <taxon>Bacteria</taxon>
        <taxon>Bacillati</taxon>
        <taxon>Bacillota</taxon>
        <taxon>Clostridia</taxon>
        <taxon>Eubacteriales</taxon>
        <taxon>Clostridiaceae</taxon>
        <taxon>Clostridium</taxon>
    </lineage>
</organism>
<dbReference type="EMBL" id="UAWC01000010">
    <property type="protein sequence ID" value="SQB34471.1"/>
    <property type="molecule type" value="Genomic_DNA"/>
</dbReference>
<dbReference type="AlphaFoldDB" id="A0A2X2W8Z4"/>
<reference evidence="2 3" key="1">
    <citation type="submission" date="2018-06" db="EMBL/GenBank/DDBJ databases">
        <authorList>
            <consortium name="Pathogen Informatics"/>
            <person name="Doyle S."/>
        </authorList>
    </citation>
    <scope>NUCLEOTIDE SEQUENCE [LARGE SCALE GENOMIC DNA]</scope>
    <source>
        <strain evidence="2 3">NCTC13028</strain>
    </source>
</reference>
<protein>
    <submittedName>
        <fullName evidence="2">Replication protein</fullName>
    </submittedName>
</protein>